<organism evidence="3 4">
    <name type="scientific">Marinobacter pelagius</name>
    <dbReference type="NCBI Taxonomy" id="379482"/>
    <lineage>
        <taxon>Bacteria</taxon>
        <taxon>Pseudomonadati</taxon>
        <taxon>Pseudomonadota</taxon>
        <taxon>Gammaproteobacteria</taxon>
        <taxon>Pseudomonadales</taxon>
        <taxon>Marinobacteraceae</taxon>
        <taxon>Marinobacter</taxon>
    </lineage>
</organism>
<evidence type="ECO:0000313" key="3">
    <source>
        <dbReference type="EMBL" id="RBP32656.1"/>
    </source>
</evidence>
<dbReference type="OrthoDB" id="5431982at2"/>
<feature type="compositionally biased region" description="Basic and acidic residues" evidence="1">
    <location>
        <begin position="169"/>
        <end position="188"/>
    </location>
</feature>
<dbReference type="Proteomes" id="UP000252995">
    <property type="component" value="Unassembled WGS sequence"/>
</dbReference>
<proteinExistence type="predicted"/>
<protein>
    <submittedName>
        <fullName evidence="3">Uncharacterized protein DUF4340</fullName>
    </submittedName>
</protein>
<evidence type="ECO:0000259" key="2">
    <source>
        <dbReference type="Pfam" id="PF14238"/>
    </source>
</evidence>
<dbReference type="RefSeq" id="WP_113861777.1">
    <property type="nucleotide sequence ID" value="NZ_QNRO01000003.1"/>
</dbReference>
<feature type="compositionally biased region" description="Basic and acidic residues" evidence="1">
    <location>
        <begin position="198"/>
        <end position="207"/>
    </location>
</feature>
<name>A0A366GWS0_9GAMM</name>
<evidence type="ECO:0000313" key="4">
    <source>
        <dbReference type="Proteomes" id="UP000252995"/>
    </source>
</evidence>
<evidence type="ECO:0000256" key="1">
    <source>
        <dbReference type="SAM" id="MobiDB-lite"/>
    </source>
</evidence>
<dbReference type="Pfam" id="PF14238">
    <property type="entry name" value="DUF4340"/>
    <property type="match status" value="1"/>
</dbReference>
<feature type="domain" description="DUF4340" evidence="2">
    <location>
        <begin position="78"/>
        <end position="163"/>
    </location>
</feature>
<reference evidence="3 4" key="1">
    <citation type="submission" date="2018-06" db="EMBL/GenBank/DDBJ databases">
        <title>Freshwater and sediment microbial communities from various areas in North America, analyzing microbe dynamics in response to fracking.</title>
        <authorList>
            <person name="Lamendella R."/>
        </authorList>
    </citation>
    <scope>NUCLEOTIDE SEQUENCE [LARGE SCALE GENOMIC DNA]</scope>
    <source>
        <strain evidence="3 4">114J</strain>
    </source>
</reference>
<dbReference type="AlphaFoldDB" id="A0A366GWS0"/>
<feature type="region of interest" description="Disordered" evidence="1">
    <location>
        <begin position="169"/>
        <end position="207"/>
    </location>
</feature>
<dbReference type="InterPro" id="IPR025641">
    <property type="entry name" value="DUF4340"/>
</dbReference>
<dbReference type="EMBL" id="QNRO01000003">
    <property type="protein sequence ID" value="RBP32656.1"/>
    <property type="molecule type" value="Genomic_DNA"/>
</dbReference>
<comment type="caution">
    <text evidence="3">The sequence shown here is derived from an EMBL/GenBank/DDBJ whole genome shotgun (WGS) entry which is preliminary data.</text>
</comment>
<accession>A0A366GWS0</accession>
<gene>
    <name evidence="3" type="ORF">DET50_103217</name>
</gene>
<sequence>MKTRMNQSIKRLSLLLIIQLVVTAWVWSAGSEATRDPSGPLVADLDGVTRITLTDPEEGNLTLAKTDNGWEIQGKDGEDIQAAKARVERLIDRITQLRADFPVARSEQARERFKVAEDSFRRKVVLESQAKDTITLLIGTSPAMGESHARLVGDNAIYRVELPAYELPVDKERWKAPEKEQKQEDSSSKSETGPSGKQEVKSVETGQ</sequence>